<proteinExistence type="inferred from homology"/>
<comment type="similarity">
    <text evidence="2">Belongs to the GSP G family.</text>
</comment>
<feature type="region of interest" description="Disordered" evidence="10">
    <location>
        <begin position="111"/>
        <end position="148"/>
    </location>
</feature>
<gene>
    <name evidence="12" type="ORF">N789_11555</name>
</gene>
<evidence type="ECO:0000256" key="3">
    <source>
        <dbReference type="ARBA" id="ARBA00020042"/>
    </source>
</evidence>
<dbReference type="SUPFAM" id="SSF54523">
    <property type="entry name" value="Pili subunits"/>
    <property type="match status" value="1"/>
</dbReference>
<keyword evidence="8" id="KW-1133">Transmembrane helix</keyword>
<reference evidence="12 13" key="1">
    <citation type="submission" date="2013-09" db="EMBL/GenBank/DDBJ databases">
        <title>Genome sequencing of Arenimonas oryziterrae.</title>
        <authorList>
            <person name="Chen F."/>
            <person name="Wang G."/>
        </authorList>
    </citation>
    <scope>NUCLEOTIDE SEQUENCE [LARGE SCALE GENOMIC DNA]</scope>
    <source>
        <strain evidence="12 13">YC6267</strain>
    </source>
</reference>
<comment type="subcellular location">
    <subcellularLocation>
        <location evidence="1">Cell inner membrane</location>
        <topology evidence="1">Single-pass membrane protein</topology>
    </subcellularLocation>
</comment>
<dbReference type="eggNOG" id="COG2165">
    <property type="taxonomic scope" value="Bacteria"/>
</dbReference>
<dbReference type="Pfam" id="PF08334">
    <property type="entry name" value="T2SSG"/>
    <property type="match status" value="1"/>
</dbReference>
<keyword evidence="4" id="KW-1003">Cell membrane</keyword>
<dbReference type="Pfam" id="PF07963">
    <property type="entry name" value="N_methyl"/>
    <property type="match status" value="1"/>
</dbReference>
<dbReference type="AlphaFoldDB" id="A0A091AUR6"/>
<evidence type="ECO:0000313" key="13">
    <source>
        <dbReference type="Proteomes" id="UP000029385"/>
    </source>
</evidence>
<dbReference type="Gene3D" id="3.30.700.10">
    <property type="entry name" value="Glycoprotein, Type 4 Pilin"/>
    <property type="match status" value="1"/>
</dbReference>
<feature type="compositionally biased region" description="Basic and acidic residues" evidence="10">
    <location>
        <begin position="111"/>
        <end position="120"/>
    </location>
</feature>
<evidence type="ECO:0000256" key="5">
    <source>
        <dbReference type="ARBA" id="ARBA00022481"/>
    </source>
</evidence>
<evidence type="ECO:0000256" key="8">
    <source>
        <dbReference type="ARBA" id="ARBA00022989"/>
    </source>
</evidence>
<dbReference type="InterPro" id="IPR000983">
    <property type="entry name" value="Bac_GSPG_pilin"/>
</dbReference>
<dbReference type="InterPro" id="IPR010054">
    <property type="entry name" value="Type2_sec_GspG"/>
</dbReference>
<sequence>MNRPMNPRFTHSPSPRRERGMSLLELVVVIVLIGGVLAVVGGKIIANRDRANAKLADTQLKSLAGTIEGYQSDVGQYPDSLEQLITAPANATGWLGPYVTKKEDLQDPWHRPIEYRKPGDNDAPFELKSLGVDGKPGGDGVDKDIVAP</sequence>
<evidence type="ECO:0000256" key="1">
    <source>
        <dbReference type="ARBA" id="ARBA00004377"/>
    </source>
</evidence>
<evidence type="ECO:0000256" key="7">
    <source>
        <dbReference type="ARBA" id="ARBA00022692"/>
    </source>
</evidence>
<comment type="caution">
    <text evidence="12">The sequence shown here is derived from an EMBL/GenBank/DDBJ whole genome shotgun (WGS) entry which is preliminary data.</text>
</comment>
<evidence type="ECO:0000256" key="10">
    <source>
        <dbReference type="SAM" id="MobiDB-lite"/>
    </source>
</evidence>
<evidence type="ECO:0000259" key="11">
    <source>
        <dbReference type="Pfam" id="PF08334"/>
    </source>
</evidence>
<dbReference type="STRING" id="1121015.GCA_000420545_02542"/>
<name>A0A091AUR6_9GAMM</name>
<feature type="domain" description="Type II secretion system protein GspG C-terminal" evidence="11">
    <location>
        <begin position="43"/>
        <end position="146"/>
    </location>
</feature>
<dbReference type="GO" id="GO:0015628">
    <property type="term" value="P:protein secretion by the type II secretion system"/>
    <property type="evidence" value="ECO:0007669"/>
    <property type="project" value="InterPro"/>
</dbReference>
<evidence type="ECO:0000256" key="9">
    <source>
        <dbReference type="ARBA" id="ARBA00023136"/>
    </source>
</evidence>
<dbReference type="GO" id="GO:0015627">
    <property type="term" value="C:type II protein secretion system complex"/>
    <property type="evidence" value="ECO:0007669"/>
    <property type="project" value="InterPro"/>
</dbReference>
<keyword evidence="9" id="KW-0472">Membrane</keyword>
<dbReference type="EMBL" id="AVCI01000006">
    <property type="protein sequence ID" value="KFN43191.1"/>
    <property type="molecule type" value="Genomic_DNA"/>
</dbReference>
<keyword evidence="5" id="KW-0488">Methylation</keyword>
<dbReference type="PROSITE" id="PS00409">
    <property type="entry name" value="PROKAR_NTER_METHYL"/>
    <property type="match status" value="1"/>
</dbReference>
<keyword evidence="6" id="KW-0997">Cell inner membrane</keyword>
<protein>
    <recommendedName>
        <fullName evidence="3">Type II secretion system core protein G</fullName>
    </recommendedName>
</protein>
<accession>A0A091AUR6</accession>
<dbReference type="RefSeq" id="WP_022970148.1">
    <property type="nucleotide sequence ID" value="NZ_ATVD01000005.1"/>
</dbReference>
<dbReference type="Proteomes" id="UP000029385">
    <property type="component" value="Unassembled WGS sequence"/>
</dbReference>
<evidence type="ECO:0000313" key="12">
    <source>
        <dbReference type="EMBL" id="KFN43191.1"/>
    </source>
</evidence>
<dbReference type="InterPro" id="IPR045584">
    <property type="entry name" value="Pilin-like"/>
</dbReference>
<dbReference type="NCBIfam" id="TIGR01710">
    <property type="entry name" value="typeII_sec_gspG"/>
    <property type="match status" value="1"/>
</dbReference>
<evidence type="ECO:0000256" key="2">
    <source>
        <dbReference type="ARBA" id="ARBA00009984"/>
    </source>
</evidence>
<keyword evidence="13" id="KW-1185">Reference proteome</keyword>
<dbReference type="GO" id="GO:0005886">
    <property type="term" value="C:plasma membrane"/>
    <property type="evidence" value="ECO:0007669"/>
    <property type="project" value="UniProtKB-SubCell"/>
</dbReference>
<evidence type="ECO:0000256" key="4">
    <source>
        <dbReference type="ARBA" id="ARBA00022475"/>
    </source>
</evidence>
<dbReference type="NCBIfam" id="TIGR02532">
    <property type="entry name" value="IV_pilin_GFxxxE"/>
    <property type="match status" value="1"/>
</dbReference>
<dbReference type="PATRIC" id="fig|1121015.4.peg.1789"/>
<keyword evidence="7" id="KW-0812">Transmembrane</keyword>
<dbReference type="InterPro" id="IPR013545">
    <property type="entry name" value="T2SS_protein-GspG_C"/>
</dbReference>
<dbReference type="InterPro" id="IPR012902">
    <property type="entry name" value="N_methyl_site"/>
</dbReference>
<dbReference type="PRINTS" id="PR00813">
    <property type="entry name" value="BCTERIALGSPG"/>
</dbReference>
<organism evidence="12 13">
    <name type="scientific">Arenimonas oryziterrae DSM 21050 = YC6267</name>
    <dbReference type="NCBI Taxonomy" id="1121015"/>
    <lineage>
        <taxon>Bacteria</taxon>
        <taxon>Pseudomonadati</taxon>
        <taxon>Pseudomonadota</taxon>
        <taxon>Gammaproteobacteria</taxon>
        <taxon>Lysobacterales</taxon>
        <taxon>Lysobacteraceae</taxon>
        <taxon>Arenimonas</taxon>
    </lineage>
</organism>
<evidence type="ECO:0000256" key="6">
    <source>
        <dbReference type="ARBA" id="ARBA00022519"/>
    </source>
</evidence>